<dbReference type="InterPro" id="IPR003018">
    <property type="entry name" value="GAF"/>
</dbReference>
<dbReference type="SUPFAM" id="SSF47384">
    <property type="entry name" value="Homodimeric domain of signal transducing histidine kinase"/>
    <property type="match status" value="1"/>
</dbReference>
<dbReference type="SMART" id="SM00387">
    <property type="entry name" value="HATPase_c"/>
    <property type="match status" value="1"/>
</dbReference>
<feature type="domain" description="PAS" evidence="14">
    <location>
        <begin position="479"/>
        <end position="550"/>
    </location>
</feature>
<dbReference type="EC" id="2.7.13.3" evidence="2"/>
<feature type="domain" description="Response regulatory" evidence="13">
    <location>
        <begin position="871"/>
        <end position="987"/>
    </location>
</feature>
<dbReference type="Pfam" id="PF02518">
    <property type="entry name" value="HATPase_c"/>
    <property type="match status" value="1"/>
</dbReference>
<dbReference type="PROSITE" id="PS50110">
    <property type="entry name" value="RESPONSE_REGULATORY"/>
    <property type="match status" value="1"/>
</dbReference>
<keyword evidence="5" id="KW-0547">Nucleotide-binding</keyword>
<dbReference type="InterPro" id="IPR004358">
    <property type="entry name" value="Sig_transdc_His_kin-like_C"/>
</dbReference>
<evidence type="ECO:0000256" key="10">
    <source>
        <dbReference type="SAM" id="Coils"/>
    </source>
</evidence>
<dbReference type="Gene3D" id="3.40.50.2300">
    <property type="match status" value="1"/>
</dbReference>
<dbReference type="InterPro" id="IPR011006">
    <property type="entry name" value="CheY-like_superfamily"/>
</dbReference>
<keyword evidence="4" id="KW-0808">Transferase</keyword>
<keyword evidence="10" id="KW-0175">Coiled coil</keyword>
<dbReference type="PROSITE" id="PS50113">
    <property type="entry name" value="PAC"/>
    <property type="match status" value="1"/>
</dbReference>
<dbReference type="Pfam" id="PF00072">
    <property type="entry name" value="Response_reg"/>
    <property type="match status" value="1"/>
</dbReference>
<dbReference type="Pfam" id="PF00512">
    <property type="entry name" value="HisKA"/>
    <property type="match status" value="1"/>
</dbReference>
<evidence type="ECO:0000259" key="12">
    <source>
        <dbReference type="PROSITE" id="PS50109"/>
    </source>
</evidence>
<dbReference type="RefSeq" id="WP_312641032.1">
    <property type="nucleotide sequence ID" value="NZ_CP116967.1"/>
</dbReference>
<organism evidence="16 17">
    <name type="scientific">Candidatus Nitrospira allomarina</name>
    <dbReference type="NCBI Taxonomy" id="3020900"/>
    <lineage>
        <taxon>Bacteria</taxon>
        <taxon>Pseudomonadati</taxon>
        <taxon>Nitrospirota</taxon>
        <taxon>Nitrospiria</taxon>
        <taxon>Nitrospirales</taxon>
        <taxon>Nitrospiraceae</taxon>
        <taxon>Nitrospira</taxon>
    </lineage>
</organism>
<evidence type="ECO:0000313" key="17">
    <source>
        <dbReference type="Proteomes" id="UP001302719"/>
    </source>
</evidence>
<evidence type="ECO:0000256" key="9">
    <source>
        <dbReference type="PROSITE-ProRule" id="PRU00169"/>
    </source>
</evidence>
<dbReference type="SMART" id="SM00091">
    <property type="entry name" value="PAS"/>
    <property type="match status" value="2"/>
</dbReference>
<gene>
    <name evidence="16" type="ORF">PP769_13680</name>
</gene>
<dbReference type="InterPro" id="IPR036890">
    <property type="entry name" value="HATPase_C_sf"/>
</dbReference>
<evidence type="ECO:0000256" key="6">
    <source>
        <dbReference type="ARBA" id="ARBA00022777"/>
    </source>
</evidence>
<evidence type="ECO:0000259" key="14">
    <source>
        <dbReference type="PROSITE" id="PS50112"/>
    </source>
</evidence>
<dbReference type="GO" id="GO:0005524">
    <property type="term" value="F:ATP binding"/>
    <property type="evidence" value="ECO:0007669"/>
    <property type="project" value="UniProtKB-KW"/>
</dbReference>
<dbReference type="Gene3D" id="3.30.565.10">
    <property type="entry name" value="Histidine kinase-like ATPase, C-terminal domain"/>
    <property type="match status" value="1"/>
</dbReference>
<dbReference type="Gene3D" id="1.10.287.130">
    <property type="match status" value="1"/>
</dbReference>
<dbReference type="Proteomes" id="UP001302719">
    <property type="component" value="Chromosome"/>
</dbReference>
<dbReference type="Pfam" id="PF13185">
    <property type="entry name" value="GAF_2"/>
    <property type="match status" value="1"/>
</dbReference>
<dbReference type="PROSITE" id="PS50109">
    <property type="entry name" value="HIS_KIN"/>
    <property type="match status" value="1"/>
</dbReference>
<keyword evidence="11" id="KW-0812">Transmembrane</keyword>
<dbReference type="InterPro" id="IPR013767">
    <property type="entry name" value="PAS_fold"/>
</dbReference>
<dbReference type="InterPro" id="IPR036097">
    <property type="entry name" value="HisK_dim/P_sf"/>
</dbReference>
<dbReference type="InterPro" id="IPR000700">
    <property type="entry name" value="PAS-assoc_C"/>
</dbReference>
<evidence type="ECO:0000259" key="15">
    <source>
        <dbReference type="PROSITE" id="PS50113"/>
    </source>
</evidence>
<reference evidence="16 17" key="1">
    <citation type="submission" date="2023-01" db="EMBL/GenBank/DDBJ databases">
        <title>Cultivation and genomic characterization of new, ubiquitous marine nitrite-oxidizing bacteria from the Nitrospirales.</title>
        <authorList>
            <person name="Mueller A.J."/>
            <person name="Daebeler A."/>
            <person name="Herbold C.W."/>
            <person name="Kirkegaard R.H."/>
            <person name="Daims H."/>
        </authorList>
    </citation>
    <scope>NUCLEOTIDE SEQUENCE [LARGE SCALE GENOMIC DNA]</scope>
    <source>
        <strain evidence="16 17">VA</strain>
    </source>
</reference>
<dbReference type="InterPro" id="IPR003594">
    <property type="entry name" value="HATPase_dom"/>
</dbReference>
<dbReference type="InterPro" id="IPR000014">
    <property type="entry name" value="PAS"/>
</dbReference>
<dbReference type="GO" id="GO:0000155">
    <property type="term" value="F:phosphorelay sensor kinase activity"/>
    <property type="evidence" value="ECO:0007669"/>
    <property type="project" value="InterPro"/>
</dbReference>
<feature type="coiled-coil region" evidence="10">
    <location>
        <begin position="592"/>
        <end position="619"/>
    </location>
</feature>
<dbReference type="SMART" id="SM00448">
    <property type="entry name" value="REC"/>
    <property type="match status" value="1"/>
</dbReference>
<dbReference type="InterPro" id="IPR001789">
    <property type="entry name" value="Sig_transdc_resp-reg_receiver"/>
</dbReference>
<feature type="domain" description="Histidine kinase" evidence="12">
    <location>
        <begin position="627"/>
        <end position="851"/>
    </location>
</feature>
<feature type="domain" description="PAS" evidence="14">
    <location>
        <begin position="183"/>
        <end position="238"/>
    </location>
</feature>
<dbReference type="GO" id="GO:0006355">
    <property type="term" value="P:regulation of DNA-templated transcription"/>
    <property type="evidence" value="ECO:0007669"/>
    <property type="project" value="InterPro"/>
</dbReference>
<dbReference type="InterPro" id="IPR005467">
    <property type="entry name" value="His_kinase_dom"/>
</dbReference>
<dbReference type="SMART" id="SM00388">
    <property type="entry name" value="HisKA"/>
    <property type="match status" value="1"/>
</dbReference>
<feature type="domain" description="PAC" evidence="15">
    <location>
        <begin position="557"/>
        <end position="607"/>
    </location>
</feature>
<evidence type="ECO:0000256" key="1">
    <source>
        <dbReference type="ARBA" id="ARBA00000085"/>
    </source>
</evidence>
<dbReference type="CDD" id="cd00082">
    <property type="entry name" value="HisKA"/>
    <property type="match status" value="1"/>
</dbReference>
<evidence type="ECO:0000256" key="2">
    <source>
        <dbReference type="ARBA" id="ARBA00012438"/>
    </source>
</evidence>
<dbReference type="Pfam" id="PF00989">
    <property type="entry name" value="PAS"/>
    <property type="match status" value="2"/>
</dbReference>
<evidence type="ECO:0000259" key="13">
    <source>
        <dbReference type="PROSITE" id="PS50110"/>
    </source>
</evidence>
<dbReference type="CDD" id="cd00130">
    <property type="entry name" value="PAS"/>
    <property type="match status" value="2"/>
</dbReference>
<name>A0AA96G8V0_9BACT</name>
<evidence type="ECO:0000256" key="8">
    <source>
        <dbReference type="ARBA" id="ARBA00023012"/>
    </source>
</evidence>
<dbReference type="InterPro" id="IPR029016">
    <property type="entry name" value="GAF-like_dom_sf"/>
</dbReference>
<dbReference type="SMART" id="SM00065">
    <property type="entry name" value="GAF"/>
    <property type="match status" value="1"/>
</dbReference>
<dbReference type="NCBIfam" id="TIGR00229">
    <property type="entry name" value="sensory_box"/>
    <property type="match status" value="2"/>
</dbReference>
<keyword evidence="7" id="KW-0067">ATP-binding</keyword>
<keyword evidence="6" id="KW-0418">Kinase</keyword>
<dbReference type="AlphaFoldDB" id="A0AA96G8V0"/>
<dbReference type="PRINTS" id="PR00344">
    <property type="entry name" value="BCTRLSENSOR"/>
</dbReference>
<evidence type="ECO:0000313" key="16">
    <source>
        <dbReference type="EMBL" id="WNM57021.1"/>
    </source>
</evidence>
<dbReference type="InterPro" id="IPR003661">
    <property type="entry name" value="HisK_dim/P_dom"/>
</dbReference>
<dbReference type="KEGG" id="nall:PP769_13680"/>
<feature type="transmembrane region" description="Helical" evidence="11">
    <location>
        <begin position="145"/>
        <end position="170"/>
    </location>
</feature>
<sequence>MVTVLILSLSVFVLIGLYSEAVEDEKNRLTHLTSIYVHYLEGMTQLTPGWDEGAMPQEFFANRIQQEFDSLRDQHHFGQTGEVLLVRRHENGGQRSSQFQLDLSVDSRPQILPDSRGNRVLLAYQPLKGLPLGVIAKINIQEIQFLYFLGGGAIGILEVGFMMVVGFILVQGKNASRQQWPKDREKIRGVVVSEGEGIVTFNEYGKIETFNETAEAMFFWQASEVIGRPFRSLVVPPEQDVWDLFVVSYGQLTVERIGGLRKEFKAQKKDGTVFPLSLTLSESPLAGQRLFTALLRDETEQKLAERRLAAQYAIARVLADCTTIQQATPEILQAVCKSLGWQVGVLWQVKPGTKILFCVEVWRTSHERFSEFVTVTQSMSFSKGVGLPGRIWETGTPIWIPDAVKDPNFPRAPMAAQAGLHAAFAFPIRLGETILGVMEFFSREIQEPDEPLLHQMVSVGSQIGQFMQRKEAEMALRESEERTRLILDTALDAVVTLDELGYVIGWNSQAERMFGWSREEIIGQQVVTTIIPPKYREAYPQGIQHYITSEVSAILNKRIELSGLHRDGHEFPLELAISAVQSQGKTIVSGFLRDLTERRQTEEALLKSEEQRRQAQKMEAIGTLAGGIAHDFNNILSAIIGYTELAMTQIGVGSPVLPRLQEVLRAGYRAKNLVRQILTFSRRDESGKKVMHLQPIVREALNLLRASLPSTISLHAELQPSTAPVLADATQIHQVVMNLGANAEYAMRPMGGRLMVTLEEVAVDETTASLVQGLHAGLYIRLNVTDSGQGMSPSVTKRIFDPFFTTKDVGEGTGMGLAVIHGVVTSHGGVIRVDSRKGQGTTFTIYFPCSSLPVEVQQVQSTFSSNCKKGTVIFVDDEVSIAKWAKDMLENMGYRVVVFTNGPEALQAFKENPDQFDVLVTDQTMPGMTGEFLARQVMSIRPGFPVILCSGFSYTMNKDKALSMGFRAYLAKPVLMGDMEQALQVALTPSLPH</sequence>
<dbReference type="PANTHER" id="PTHR43065">
    <property type="entry name" value="SENSOR HISTIDINE KINASE"/>
    <property type="match status" value="1"/>
</dbReference>
<keyword evidence="3 9" id="KW-0597">Phosphoprotein</keyword>
<dbReference type="PANTHER" id="PTHR43065:SF46">
    <property type="entry name" value="C4-DICARBOXYLATE TRANSPORT SENSOR PROTEIN DCTB"/>
    <property type="match status" value="1"/>
</dbReference>
<dbReference type="PROSITE" id="PS50112">
    <property type="entry name" value="PAS"/>
    <property type="match status" value="2"/>
</dbReference>
<keyword evidence="11" id="KW-0472">Membrane</keyword>
<keyword evidence="11" id="KW-1133">Transmembrane helix</keyword>
<keyword evidence="17" id="KW-1185">Reference proteome</keyword>
<accession>A0AA96G8V0</accession>
<evidence type="ECO:0000256" key="4">
    <source>
        <dbReference type="ARBA" id="ARBA00022679"/>
    </source>
</evidence>
<feature type="modified residue" description="4-aspartylphosphate" evidence="9">
    <location>
        <position position="922"/>
    </location>
</feature>
<dbReference type="SUPFAM" id="SSF55785">
    <property type="entry name" value="PYP-like sensor domain (PAS domain)"/>
    <property type="match status" value="2"/>
</dbReference>
<evidence type="ECO:0000256" key="11">
    <source>
        <dbReference type="SAM" id="Phobius"/>
    </source>
</evidence>
<dbReference type="InterPro" id="IPR035965">
    <property type="entry name" value="PAS-like_dom_sf"/>
</dbReference>
<dbReference type="EMBL" id="CP116967">
    <property type="protein sequence ID" value="WNM57021.1"/>
    <property type="molecule type" value="Genomic_DNA"/>
</dbReference>
<evidence type="ECO:0000256" key="3">
    <source>
        <dbReference type="ARBA" id="ARBA00022553"/>
    </source>
</evidence>
<dbReference type="SUPFAM" id="SSF55874">
    <property type="entry name" value="ATPase domain of HSP90 chaperone/DNA topoisomerase II/histidine kinase"/>
    <property type="match status" value="1"/>
</dbReference>
<protein>
    <recommendedName>
        <fullName evidence="2">histidine kinase</fullName>
        <ecNumber evidence="2">2.7.13.3</ecNumber>
    </recommendedName>
</protein>
<dbReference type="Gene3D" id="3.30.450.20">
    <property type="entry name" value="PAS domain"/>
    <property type="match status" value="2"/>
</dbReference>
<evidence type="ECO:0000256" key="7">
    <source>
        <dbReference type="ARBA" id="ARBA00022840"/>
    </source>
</evidence>
<evidence type="ECO:0000256" key="5">
    <source>
        <dbReference type="ARBA" id="ARBA00022741"/>
    </source>
</evidence>
<dbReference type="SUPFAM" id="SSF55781">
    <property type="entry name" value="GAF domain-like"/>
    <property type="match status" value="1"/>
</dbReference>
<proteinExistence type="predicted"/>
<keyword evidence="8" id="KW-0902">Two-component regulatory system</keyword>
<dbReference type="Gene3D" id="3.30.450.40">
    <property type="match status" value="1"/>
</dbReference>
<dbReference type="SUPFAM" id="SSF52172">
    <property type="entry name" value="CheY-like"/>
    <property type="match status" value="1"/>
</dbReference>
<dbReference type="CDD" id="cd00156">
    <property type="entry name" value="REC"/>
    <property type="match status" value="1"/>
</dbReference>
<comment type="catalytic activity">
    <reaction evidence="1">
        <text>ATP + protein L-histidine = ADP + protein N-phospho-L-histidine.</text>
        <dbReference type="EC" id="2.7.13.3"/>
    </reaction>
</comment>